<organism evidence="2 3">
    <name type="scientific">Rhizobium setariae</name>
    <dbReference type="NCBI Taxonomy" id="2801340"/>
    <lineage>
        <taxon>Bacteria</taxon>
        <taxon>Pseudomonadati</taxon>
        <taxon>Pseudomonadota</taxon>
        <taxon>Alphaproteobacteria</taxon>
        <taxon>Hyphomicrobiales</taxon>
        <taxon>Rhizobiaceae</taxon>
        <taxon>Rhizobium/Agrobacterium group</taxon>
        <taxon>Rhizobium</taxon>
    </lineage>
</organism>
<evidence type="ECO:0000256" key="1">
    <source>
        <dbReference type="SAM" id="Phobius"/>
    </source>
</evidence>
<keyword evidence="3" id="KW-1185">Reference proteome</keyword>
<dbReference type="AlphaFoldDB" id="A0A937CN27"/>
<keyword evidence="1" id="KW-1133">Transmembrane helix</keyword>
<dbReference type="Proteomes" id="UP000633219">
    <property type="component" value="Unassembled WGS sequence"/>
</dbReference>
<keyword evidence="2" id="KW-0969">Cilium</keyword>
<reference evidence="2" key="1">
    <citation type="submission" date="2021-01" db="EMBL/GenBank/DDBJ databases">
        <title>Rhizobium sp. strain KVB221 16S ribosomal RNA gene Genome sequencing and assembly.</title>
        <authorList>
            <person name="Kang M."/>
        </authorList>
    </citation>
    <scope>NUCLEOTIDE SEQUENCE</scope>
    <source>
        <strain evidence="2">KVB221</strain>
    </source>
</reference>
<feature type="transmembrane region" description="Helical" evidence="1">
    <location>
        <begin position="27"/>
        <end position="47"/>
    </location>
</feature>
<name>A0A937CN27_9HYPH</name>
<proteinExistence type="predicted"/>
<evidence type="ECO:0000313" key="2">
    <source>
        <dbReference type="EMBL" id="MBL0370673.1"/>
    </source>
</evidence>
<dbReference type="EMBL" id="JAEQNC010000001">
    <property type="protein sequence ID" value="MBL0370673.1"/>
    <property type="molecule type" value="Genomic_DNA"/>
</dbReference>
<evidence type="ECO:0000313" key="3">
    <source>
        <dbReference type="Proteomes" id="UP000633219"/>
    </source>
</evidence>
<sequence>MTDFDADEPVAAPKKQKGGSWLTSDRFLGWSGAALALTAAFFPWYVFFNEDKFGIDFAKAILSRDLPERAGRPIVTPSPSGISDNDDLAALPRPEEQIFTGTIKDDASMPDGGNADAVNQPFPTEAVDFHLLHIAQGKAMIEDKNGIYIVAVGSLLPDLSKVSEIAEQQGEWVLVTDKGDIYDATGKRQR</sequence>
<comment type="caution">
    <text evidence="2">The sequence shown here is derived from an EMBL/GenBank/DDBJ whole genome shotgun (WGS) entry which is preliminary data.</text>
</comment>
<dbReference type="RefSeq" id="WP_201652029.1">
    <property type="nucleotide sequence ID" value="NZ_JAEQNC010000001.1"/>
</dbReference>
<accession>A0A937CN27</accession>
<keyword evidence="2" id="KW-0966">Cell projection</keyword>
<keyword evidence="1" id="KW-0812">Transmembrane</keyword>
<keyword evidence="2" id="KW-0282">Flagellum</keyword>
<protein>
    <submittedName>
        <fullName evidence="2">Flagellar protein</fullName>
    </submittedName>
</protein>
<gene>
    <name evidence="2" type="ORF">JJB09_01405</name>
</gene>
<keyword evidence="1" id="KW-0472">Membrane</keyword>